<accession>A0A481YYL3</accession>
<organism evidence="1">
    <name type="scientific">Marseillevirus LCMAC202</name>
    <dbReference type="NCBI Taxonomy" id="2506606"/>
    <lineage>
        <taxon>Viruses</taxon>
        <taxon>Varidnaviria</taxon>
        <taxon>Bamfordvirae</taxon>
        <taxon>Nucleocytoviricota</taxon>
        <taxon>Megaviricetes</taxon>
        <taxon>Pimascovirales</taxon>
        <taxon>Pimascovirales incertae sedis</taxon>
        <taxon>Marseilleviridae</taxon>
    </lineage>
</organism>
<proteinExistence type="predicted"/>
<sequence>MSNLLNNGRKLNPESPRRALNKMLKAEFVRDLAKSRKDPPFQCLLQIHEQLVEELGDQEIVRQLNNCLFDQSFMAPEIFNDAVIRYSRCLDDFVVKHEKFNVLSSIWEEGMEKYKKVMNEYEAKFCSELV</sequence>
<gene>
    <name evidence="1" type="ORF">LCMAC202_04420</name>
</gene>
<dbReference type="EMBL" id="MK500374">
    <property type="protein sequence ID" value="QBK88080.1"/>
    <property type="molecule type" value="Genomic_DNA"/>
</dbReference>
<evidence type="ECO:0000313" key="1">
    <source>
        <dbReference type="EMBL" id="QBK88080.1"/>
    </source>
</evidence>
<protein>
    <submittedName>
        <fullName evidence="1">Uncharacterized protein</fullName>
    </submittedName>
</protein>
<name>A0A481YYL3_9VIRU</name>
<reference evidence="1" key="1">
    <citation type="journal article" date="2019" name="MBio">
        <title>Virus Genomes from Deep Sea Sediments Expand the Ocean Megavirome and Support Independent Origins of Viral Gigantism.</title>
        <authorList>
            <person name="Backstrom D."/>
            <person name="Yutin N."/>
            <person name="Jorgensen S.L."/>
            <person name="Dharamshi J."/>
            <person name="Homa F."/>
            <person name="Zaremba-Niedwiedzka K."/>
            <person name="Spang A."/>
            <person name="Wolf Y.I."/>
            <person name="Koonin E.V."/>
            <person name="Ettema T.J."/>
        </authorList>
    </citation>
    <scope>NUCLEOTIDE SEQUENCE</scope>
</reference>